<dbReference type="Gene3D" id="3.40.830.10">
    <property type="entry name" value="LigB-like"/>
    <property type="match status" value="1"/>
</dbReference>
<name>A0A5K7Z6F3_9BACT</name>
<comment type="similarity">
    <text evidence="1 2">Belongs to the MEMO1 family.</text>
</comment>
<dbReference type="SUPFAM" id="SSF143447">
    <property type="entry name" value="AMMECR1-like"/>
    <property type="match status" value="1"/>
</dbReference>
<evidence type="ECO:0000313" key="4">
    <source>
        <dbReference type="EMBL" id="BBO77582.1"/>
    </source>
</evidence>
<dbReference type="InterPro" id="IPR027485">
    <property type="entry name" value="AMMECR1_N"/>
</dbReference>
<evidence type="ECO:0000259" key="3">
    <source>
        <dbReference type="PROSITE" id="PS51112"/>
    </source>
</evidence>
<reference evidence="4 5" key="1">
    <citation type="submission" date="2019-11" db="EMBL/GenBank/DDBJ databases">
        <title>Comparative genomics of hydrocarbon-degrading Desulfosarcina strains.</title>
        <authorList>
            <person name="Watanabe M."/>
            <person name="Kojima H."/>
            <person name="Fukui M."/>
        </authorList>
    </citation>
    <scope>NUCLEOTIDE SEQUENCE [LARGE SCALE GENOMIC DNA]</scope>
    <source>
        <strain evidence="4 5">PP31</strain>
    </source>
</reference>
<dbReference type="InterPro" id="IPR002733">
    <property type="entry name" value="AMMECR1_domain"/>
</dbReference>
<dbReference type="HAMAP" id="MF_00055">
    <property type="entry name" value="MEMO1"/>
    <property type="match status" value="1"/>
</dbReference>
<dbReference type="NCBIfam" id="TIGR04335">
    <property type="entry name" value="AmmeMemoSam_A"/>
    <property type="match status" value="1"/>
</dbReference>
<dbReference type="EMBL" id="AP021875">
    <property type="protein sequence ID" value="BBO77582.1"/>
    <property type="molecule type" value="Genomic_DNA"/>
</dbReference>
<dbReference type="Gene3D" id="3.30.1490.150">
    <property type="entry name" value="Hypothetical protein ph0010, domain 2"/>
    <property type="match status" value="1"/>
</dbReference>
<evidence type="ECO:0000256" key="1">
    <source>
        <dbReference type="ARBA" id="ARBA00006315"/>
    </source>
</evidence>
<dbReference type="CDD" id="cd07361">
    <property type="entry name" value="MEMO_like"/>
    <property type="match status" value="1"/>
</dbReference>
<dbReference type="PANTHER" id="PTHR11060:SF0">
    <property type="entry name" value="PROTEIN MEMO1"/>
    <property type="match status" value="1"/>
</dbReference>
<sequence length="499" mass="55042">MSAMRFLILFSTIFFLFHDALCPTGIGQAAVREPAWAGRFYPENREDLARLIDTLIRQADQKSEVCDAGRDLRALIMPHAGYVYSGITAAHAARVIRRDGFTRVLLLGPDHRVGFNYASVTAASQWRTPLGTVPIGNIGPIVNKRPEWFDCVAASDRSEHCLEVVLPFLQTRLSQFELIPLVLGPCDTEGVARVLAGLVEDSHTLMVVSADLSHYLSYDAAVKRDKETLDRIIALDPNWLDDQKNRTCGRYPVGVLLALARSRHWRPVLLHYNNSGDTAGDKDAVVGYGAVAFYGGEPMQPSSDVSQTLSPEKGSALVALARRTLAGHYGENFPPDEVRQLDAQLADPALQTRCGTFVTLKIDNQLRGCIGSLAATAPMVDGVRDNALNAAFHDPRFPPLKKKELDAVQIEVSVLTEPVELEYTDADDLLAKLKPGVDGVIIKRGYASATFLPQVWEQLPRPESFLSHLCMKAGMPSDQWREGDLTVLVYGVQYFEEEK</sequence>
<dbReference type="InterPro" id="IPR027623">
    <property type="entry name" value="AmmeMemoSam_A"/>
</dbReference>
<dbReference type="NCBIfam" id="TIGR04336">
    <property type="entry name" value="AmmeMemoSam_B"/>
    <property type="match status" value="1"/>
</dbReference>
<dbReference type="InterPro" id="IPR023473">
    <property type="entry name" value="AMMECR1"/>
</dbReference>
<proteinExistence type="inferred from homology"/>
<dbReference type="InterPro" id="IPR002737">
    <property type="entry name" value="MEMO1_fam"/>
</dbReference>
<evidence type="ECO:0000256" key="2">
    <source>
        <dbReference type="HAMAP-Rule" id="MF_00055"/>
    </source>
</evidence>
<dbReference type="InterPro" id="IPR036071">
    <property type="entry name" value="AMMECR1_dom_sf"/>
</dbReference>
<evidence type="ECO:0000313" key="5">
    <source>
        <dbReference type="Proteomes" id="UP000427769"/>
    </source>
</evidence>
<dbReference type="NCBIfam" id="TIGR00296">
    <property type="entry name" value="TIGR00296 family protein"/>
    <property type="match status" value="1"/>
</dbReference>
<organism evidence="4 5">
    <name type="scientific">Desulfosarcina widdelii</name>
    <dbReference type="NCBI Taxonomy" id="947919"/>
    <lineage>
        <taxon>Bacteria</taxon>
        <taxon>Pseudomonadati</taxon>
        <taxon>Thermodesulfobacteriota</taxon>
        <taxon>Desulfobacteria</taxon>
        <taxon>Desulfobacterales</taxon>
        <taxon>Desulfosarcinaceae</taxon>
        <taxon>Desulfosarcina</taxon>
    </lineage>
</organism>
<dbReference type="PANTHER" id="PTHR11060">
    <property type="entry name" value="PROTEIN MEMO1"/>
    <property type="match status" value="1"/>
</dbReference>
<dbReference type="Pfam" id="PF01875">
    <property type="entry name" value="Memo"/>
    <property type="match status" value="1"/>
</dbReference>
<dbReference type="KEGG" id="dwd:DSCW_49990"/>
<dbReference type="Proteomes" id="UP000427769">
    <property type="component" value="Chromosome"/>
</dbReference>
<gene>
    <name evidence="4" type="ORF">DSCW_49990</name>
</gene>
<feature type="domain" description="AMMECR1" evidence="3">
    <location>
        <begin position="312"/>
        <end position="499"/>
    </location>
</feature>
<dbReference type="Pfam" id="PF01871">
    <property type="entry name" value="AMMECR1"/>
    <property type="match status" value="1"/>
</dbReference>
<dbReference type="AlphaFoldDB" id="A0A5K7Z6F3"/>
<dbReference type="Gene3D" id="3.30.700.20">
    <property type="entry name" value="Hypothetical protein ph0010, domain 1"/>
    <property type="match status" value="1"/>
</dbReference>
<protein>
    <recommendedName>
        <fullName evidence="2">MEMO1 family protein DSCW_49990</fullName>
    </recommendedName>
</protein>
<accession>A0A5K7Z6F3</accession>
<keyword evidence="5" id="KW-1185">Reference proteome</keyword>
<dbReference type="PROSITE" id="PS51112">
    <property type="entry name" value="AMMECR1"/>
    <property type="match status" value="1"/>
</dbReference>
<dbReference type="OrthoDB" id="9782820at2"/>